<dbReference type="RefSeq" id="WP_194120936.1">
    <property type="nucleotide sequence ID" value="NZ_JACYGY010000001.1"/>
</dbReference>
<dbReference type="Gene3D" id="2.70.98.50">
    <property type="entry name" value="putative glycoside hydrolase family protein from bacillus halodurans"/>
    <property type="match status" value="1"/>
</dbReference>
<dbReference type="Pfam" id="PF21307">
    <property type="entry name" value="Glyco_hydro_95_C"/>
    <property type="match status" value="1"/>
</dbReference>
<dbReference type="PANTHER" id="PTHR31084:SF0">
    <property type="entry name" value="ALPHA-L-FUCOSIDASE 2"/>
    <property type="match status" value="1"/>
</dbReference>
<dbReference type="Gene3D" id="2.60.40.1180">
    <property type="entry name" value="Golgi alpha-mannosidase II"/>
    <property type="match status" value="1"/>
</dbReference>
<dbReference type="PANTHER" id="PTHR31084">
    <property type="entry name" value="ALPHA-L-FUCOSIDASE 2"/>
    <property type="match status" value="1"/>
</dbReference>
<keyword evidence="4" id="KW-0378">Hydrolase</keyword>
<organism evidence="4 5">
    <name type="scientific">Dyadobacter subterraneus</name>
    <dbReference type="NCBI Taxonomy" id="2773304"/>
    <lineage>
        <taxon>Bacteria</taxon>
        <taxon>Pseudomonadati</taxon>
        <taxon>Bacteroidota</taxon>
        <taxon>Cytophagia</taxon>
        <taxon>Cytophagales</taxon>
        <taxon>Spirosomataceae</taxon>
        <taxon>Dyadobacter</taxon>
    </lineage>
</organism>
<dbReference type="InterPro" id="IPR016518">
    <property type="entry name" value="Alpha-L-fucosidase"/>
</dbReference>
<proteinExistence type="predicted"/>
<comment type="caution">
    <text evidence="4">The sequence shown here is derived from an EMBL/GenBank/DDBJ whole genome shotgun (WGS) entry which is preliminary data.</text>
</comment>
<sequence length="835" mass="93702">MDIFLKRLTASSFITLLSFTSFAQKQSELKLWYKQPAKRWVEALPIGNGHIGAMIFGGVEQELLQLNESSLWSGGPVKTNVNPASASYLPKVREALLKEADYQKANELLKKMQGLYTESYMPMGDLKITQDLKGQKPTTYYRDLDIANSISTTSFTIDGIVYKREVFTSAPDNILMMRISASKPKQLNFIVSASSQLHYKLEATATKELLVNGKAPAHVNPNYYNPEGQQPIVYEDPNGCNGTRFQFRIKAVSKDGTISTDTSGIHVKDASEVFVFLASATSFDGFDKCPDKDGKDEKLLAKNYLDKALAKSYTVLMKRHLDDFHTYFNRVTFEVADSTANNPNVKLPADERLMAYSKGAYDPKLETLYYQYGRYLLISSSRAALPGVPAGPPANLQGIWNKEMRPPWSSNYTININTQMNYWPVEVTNLSEMHTPLLSWIKDLSQTGKVTAKEFNGAKGWVAHHNADIWGMSNPVGNVGDGDPVWANWYMGANWLCQHLWEHYRFSGDKTFLKEKGYPVMKDAALFTLDWLVEDKDGYLVTAPSTSPENKFKDPKGGEAAVSIATTMDISIVYDLFSNLIEAADVLGNDAEFKKLLTEKRAKLYPLKIDKRGRLQEWYKDFEETDTLHRHVSHLFGLHPGHRISQDTPEFFQAAKKTLQVRGDAGTGWSKGWKINFWARLLDGDHAYTLIRQLMKYTNEGNNEYKGGGTYPNFFDAHPPFQIDGNFAGTAGMSEMLIQSHLKEIYLLPALPSAWKDGHIKGLRARSGFEVDIDWKNGKLVNSTIKSLNGEVCIIKTNAPIKVTGAVSTSQKTDSGYINKFQTEKGKTYKLLAGN</sequence>
<dbReference type="InterPro" id="IPR027414">
    <property type="entry name" value="GH95_N_dom"/>
</dbReference>
<dbReference type="PIRSF" id="PIRSF007663">
    <property type="entry name" value="UCP007663"/>
    <property type="match status" value="1"/>
</dbReference>
<dbReference type="Gene3D" id="1.50.10.10">
    <property type="match status" value="1"/>
</dbReference>
<dbReference type="Pfam" id="PF22124">
    <property type="entry name" value="Glyco_hydro_95_cat"/>
    <property type="match status" value="1"/>
</dbReference>
<dbReference type="Proteomes" id="UP000634134">
    <property type="component" value="Unassembled WGS sequence"/>
</dbReference>
<dbReference type="SUPFAM" id="SSF48208">
    <property type="entry name" value="Six-hairpin glycosidases"/>
    <property type="match status" value="1"/>
</dbReference>
<dbReference type="InterPro" id="IPR049053">
    <property type="entry name" value="AFCA-like_C"/>
</dbReference>
<dbReference type="InterPro" id="IPR054363">
    <property type="entry name" value="GH95_cat"/>
</dbReference>
<evidence type="ECO:0000313" key="4">
    <source>
        <dbReference type="EMBL" id="MBE9462750.1"/>
    </source>
</evidence>
<name>A0ABR9WB83_9BACT</name>
<keyword evidence="5" id="KW-1185">Reference proteome</keyword>
<dbReference type="InterPro" id="IPR012341">
    <property type="entry name" value="6hp_glycosidase-like_sf"/>
</dbReference>
<accession>A0ABR9WB83</accession>
<evidence type="ECO:0000259" key="3">
    <source>
        <dbReference type="Pfam" id="PF22124"/>
    </source>
</evidence>
<feature type="domain" description="Glycosyl hydrolase family 95 N-terminal" evidence="1">
    <location>
        <begin position="31"/>
        <end position="284"/>
    </location>
</feature>
<evidence type="ECO:0000313" key="5">
    <source>
        <dbReference type="Proteomes" id="UP000634134"/>
    </source>
</evidence>
<feature type="domain" description="Alpha fucosidase A-like C-terminal" evidence="2">
    <location>
        <begin position="739"/>
        <end position="831"/>
    </location>
</feature>
<evidence type="ECO:0000259" key="1">
    <source>
        <dbReference type="Pfam" id="PF14498"/>
    </source>
</evidence>
<dbReference type="InterPro" id="IPR013780">
    <property type="entry name" value="Glyco_hydro_b"/>
</dbReference>
<gene>
    <name evidence="4" type="ORF">IEE83_12730</name>
</gene>
<dbReference type="EMBL" id="JACYGY010000001">
    <property type="protein sequence ID" value="MBE9462750.1"/>
    <property type="molecule type" value="Genomic_DNA"/>
</dbReference>
<dbReference type="GO" id="GO:0016787">
    <property type="term" value="F:hydrolase activity"/>
    <property type="evidence" value="ECO:0007669"/>
    <property type="project" value="UniProtKB-KW"/>
</dbReference>
<protein>
    <submittedName>
        <fullName evidence="4">Glycoside hydrolase family 95 protein</fullName>
    </submittedName>
</protein>
<feature type="domain" description="Glycosyl hydrolase family 95 catalytic" evidence="3">
    <location>
        <begin position="312"/>
        <end position="737"/>
    </location>
</feature>
<dbReference type="InterPro" id="IPR008928">
    <property type="entry name" value="6-hairpin_glycosidase_sf"/>
</dbReference>
<evidence type="ECO:0000259" key="2">
    <source>
        <dbReference type="Pfam" id="PF21307"/>
    </source>
</evidence>
<reference evidence="5" key="1">
    <citation type="submission" date="2023-07" db="EMBL/GenBank/DDBJ databases">
        <title>Dyadobacter sp. nov 'subterranea' isolated from contaminted grondwater.</title>
        <authorList>
            <person name="Szabo I."/>
            <person name="Al-Omari J."/>
            <person name="Szerdahelyi S.G."/>
            <person name="Rado J."/>
        </authorList>
    </citation>
    <scope>NUCLEOTIDE SEQUENCE [LARGE SCALE GENOMIC DNA]</scope>
    <source>
        <strain evidence="5">UP-52</strain>
    </source>
</reference>
<dbReference type="Pfam" id="PF14498">
    <property type="entry name" value="Glyco_hyd_65N_2"/>
    <property type="match status" value="1"/>
</dbReference>